<dbReference type="AlphaFoldDB" id="A0A368UMW0"/>
<comment type="caution">
    <text evidence="1">The sequence shown here is derived from an EMBL/GenBank/DDBJ whole genome shotgun (WGS) entry which is preliminary data.</text>
</comment>
<organism evidence="1 2">
    <name type="scientific">Marinilabilia salmonicolor</name>
    <dbReference type="NCBI Taxonomy" id="989"/>
    <lineage>
        <taxon>Bacteria</taxon>
        <taxon>Pseudomonadati</taxon>
        <taxon>Bacteroidota</taxon>
        <taxon>Bacteroidia</taxon>
        <taxon>Marinilabiliales</taxon>
        <taxon>Marinilabiliaceae</taxon>
        <taxon>Marinilabilia</taxon>
    </lineage>
</organism>
<proteinExistence type="predicted"/>
<reference evidence="1 2" key="1">
    <citation type="submission" date="2018-07" db="EMBL/GenBank/DDBJ databases">
        <title>Freshwater and sediment microbial communities from various areas in North America, analyzing microbe dynamics in response to fracking.</title>
        <authorList>
            <person name="Lamendella R."/>
        </authorList>
    </citation>
    <scope>NUCLEOTIDE SEQUENCE [LARGE SCALE GENOMIC DNA]</scope>
    <source>
        <strain evidence="1 2">160A</strain>
    </source>
</reference>
<dbReference type="Pfam" id="PF19788">
    <property type="entry name" value="DUF6272"/>
    <property type="match status" value="1"/>
</dbReference>
<dbReference type="EMBL" id="QPIZ01000027">
    <property type="protein sequence ID" value="RCW29515.1"/>
    <property type="molecule type" value="Genomic_DNA"/>
</dbReference>
<keyword evidence="2" id="KW-1185">Reference proteome</keyword>
<evidence type="ECO:0000313" key="2">
    <source>
        <dbReference type="Proteomes" id="UP000252733"/>
    </source>
</evidence>
<dbReference type="RefSeq" id="WP_010662136.1">
    <property type="nucleotide sequence ID" value="NZ_QPIZ01000027.1"/>
</dbReference>
<gene>
    <name evidence="1" type="ORF">DFO77_1278</name>
</gene>
<dbReference type="InterPro" id="IPR046239">
    <property type="entry name" value="DUF6272"/>
</dbReference>
<name>A0A368UMW0_9BACT</name>
<accession>A0A368UMW0</accession>
<dbReference type="Proteomes" id="UP000252733">
    <property type="component" value="Unassembled WGS sequence"/>
</dbReference>
<evidence type="ECO:0000313" key="1">
    <source>
        <dbReference type="EMBL" id="RCW29515.1"/>
    </source>
</evidence>
<protein>
    <submittedName>
        <fullName evidence="1">Uncharacterized protein</fullName>
    </submittedName>
</protein>
<sequence>MSREIESHRFLDFAYQLYKTMKTNEINLVYEGEVTQDITKTFTSLTERNMAKSEESNQVQRKVFNVMVECLQNISKHADTLSDDDEDERRGIVMVSRGEESYKIITGNVIRNAKIPGLKESLEHINSLDKAGLSSLYKQQIVESKISEKGGAGLGLIDIAKKTGSKLSYQFKELNEEVSFFILTSTINRNR</sequence>
<dbReference type="NCBIfam" id="NF038262">
    <property type="entry name" value="SiaB_fam_kinase"/>
    <property type="match status" value="1"/>
</dbReference>